<evidence type="ECO:0000256" key="3">
    <source>
        <dbReference type="ARBA" id="ARBA00022801"/>
    </source>
</evidence>
<organism evidence="6 7">
    <name type="scientific">Intoshia linei</name>
    <dbReference type="NCBI Taxonomy" id="1819745"/>
    <lineage>
        <taxon>Eukaryota</taxon>
        <taxon>Metazoa</taxon>
        <taxon>Spiralia</taxon>
        <taxon>Lophotrochozoa</taxon>
        <taxon>Mesozoa</taxon>
        <taxon>Orthonectida</taxon>
        <taxon>Rhopaluridae</taxon>
        <taxon>Intoshia</taxon>
    </lineage>
</organism>
<dbReference type="Proteomes" id="UP000078046">
    <property type="component" value="Unassembled WGS sequence"/>
</dbReference>
<dbReference type="GO" id="GO:0004722">
    <property type="term" value="F:protein serine/threonine phosphatase activity"/>
    <property type="evidence" value="ECO:0007669"/>
    <property type="project" value="UniProtKB-EC"/>
</dbReference>
<evidence type="ECO:0000256" key="1">
    <source>
        <dbReference type="ARBA" id="ARBA00006717"/>
    </source>
</evidence>
<dbReference type="EC" id="3.1.3.16" evidence="2"/>
<evidence type="ECO:0000313" key="7">
    <source>
        <dbReference type="Proteomes" id="UP000078046"/>
    </source>
</evidence>
<dbReference type="PANTHER" id="PTHR20935:SF0">
    <property type="entry name" value="SERINE_THREONINE-PROTEIN PHOSPHATASE PGAM5, MITOCHONDRIAL"/>
    <property type="match status" value="1"/>
</dbReference>
<dbReference type="SUPFAM" id="SSF53254">
    <property type="entry name" value="Phosphoglycerate mutase-like"/>
    <property type="match status" value="1"/>
</dbReference>
<comment type="similarity">
    <text evidence="1">Belongs to the phosphoglycerate mutase family. BPG-dependent PGAM subfamily.</text>
</comment>
<protein>
    <recommendedName>
        <fullName evidence="4">Serine/threonine-protein phosphatase PGAM5, mitochondrial</fullName>
        <ecNumber evidence="2">3.1.3.16</ecNumber>
    </recommendedName>
    <alternativeName>
        <fullName evidence="5">Serine/threonine-protein phosphatase Pgam5, mitochondrial</fullName>
    </alternativeName>
</protein>
<dbReference type="GO" id="GO:0090141">
    <property type="term" value="P:positive regulation of mitochondrial fission"/>
    <property type="evidence" value="ECO:0007669"/>
    <property type="project" value="TreeGrafter"/>
</dbReference>
<evidence type="ECO:0000256" key="5">
    <source>
        <dbReference type="ARBA" id="ARBA00040722"/>
    </source>
</evidence>
<evidence type="ECO:0000256" key="4">
    <source>
        <dbReference type="ARBA" id="ARBA00039765"/>
    </source>
</evidence>
<dbReference type="EMBL" id="LWCA01000015">
    <property type="protein sequence ID" value="OAF71920.1"/>
    <property type="molecule type" value="Genomic_DNA"/>
</dbReference>
<keyword evidence="3" id="KW-0378">Hydrolase</keyword>
<evidence type="ECO:0000256" key="2">
    <source>
        <dbReference type="ARBA" id="ARBA00013081"/>
    </source>
</evidence>
<dbReference type="CDD" id="cd07067">
    <property type="entry name" value="HP_PGM_like"/>
    <property type="match status" value="1"/>
</dbReference>
<keyword evidence="7" id="KW-1185">Reference proteome</keyword>
<dbReference type="InterPro" id="IPR029033">
    <property type="entry name" value="His_PPase_superfam"/>
</dbReference>
<name>A0A177BCH4_9BILA</name>
<dbReference type="PANTHER" id="PTHR20935">
    <property type="entry name" value="PHOSPHOGLYCERATE MUTASE-RELATED"/>
    <property type="match status" value="1"/>
</dbReference>
<sequence length="259" mass="29495">MFGKLLTLKKVLVGTITPMCIVLTKNIKFSNFLYADSVDVNVTKSEKWDSNWDKLENQGVDPKSIPVHNIYLIRHGQYLIQEKNSKDKKLTQLGREQSAVTGRYLKSILSSIDFFIHSTVVRAKETADIIFHEVDDVKLTESTDLLAEGMPIVPHRYSNDSSKHELSEHVDQPRIEAAFRKYIKRGYPSDKKSINTVIVCHANVIRYFLLRALQLEPRSWLDMSLYHASVTKISINGKGSVSLRFYGNAGHMDPKLLST</sequence>
<dbReference type="AlphaFoldDB" id="A0A177BCH4"/>
<dbReference type="Pfam" id="PF00300">
    <property type="entry name" value="His_Phos_1"/>
    <property type="match status" value="1"/>
</dbReference>
<proteinExistence type="inferred from homology"/>
<comment type="caution">
    <text evidence="6">The sequence shown here is derived from an EMBL/GenBank/DDBJ whole genome shotgun (WGS) entry which is preliminary data.</text>
</comment>
<dbReference type="OrthoDB" id="2118094at2759"/>
<evidence type="ECO:0000313" key="6">
    <source>
        <dbReference type="EMBL" id="OAF71920.1"/>
    </source>
</evidence>
<gene>
    <name evidence="6" type="ORF">A3Q56_00319</name>
</gene>
<dbReference type="InterPro" id="IPR051021">
    <property type="entry name" value="Mito_Ser/Thr_phosphatase"/>
</dbReference>
<dbReference type="InterPro" id="IPR013078">
    <property type="entry name" value="His_Pase_superF_clade-1"/>
</dbReference>
<dbReference type="Gene3D" id="3.40.50.1240">
    <property type="entry name" value="Phosphoglycerate mutase-like"/>
    <property type="match status" value="1"/>
</dbReference>
<reference evidence="6 7" key="1">
    <citation type="submission" date="2016-04" db="EMBL/GenBank/DDBJ databases">
        <title>The genome of Intoshia linei affirms orthonectids as highly simplified spiralians.</title>
        <authorList>
            <person name="Mikhailov K.V."/>
            <person name="Slusarev G.S."/>
            <person name="Nikitin M.A."/>
            <person name="Logacheva M.D."/>
            <person name="Penin A."/>
            <person name="Aleoshin V."/>
            <person name="Panchin Y.V."/>
        </authorList>
    </citation>
    <scope>NUCLEOTIDE SEQUENCE [LARGE SCALE GENOMIC DNA]</scope>
    <source>
        <strain evidence="6">Intl2013</strain>
        <tissue evidence="6">Whole animal</tissue>
    </source>
</reference>
<dbReference type="SMART" id="SM00855">
    <property type="entry name" value="PGAM"/>
    <property type="match status" value="1"/>
</dbReference>
<accession>A0A177BCH4</accession>
<dbReference type="GO" id="GO:0005739">
    <property type="term" value="C:mitochondrion"/>
    <property type="evidence" value="ECO:0007669"/>
    <property type="project" value="TreeGrafter"/>
</dbReference>